<dbReference type="PANTHER" id="PTHR33710">
    <property type="entry name" value="BNAC02G09200D PROTEIN"/>
    <property type="match status" value="1"/>
</dbReference>
<accession>A0A6P9EF06</accession>
<reference evidence="2" key="1">
    <citation type="submission" date="2025-08" db="UniProtKB">
        <authorList>
            <consortium name="RefSeq"/>
        </authorList>
    </citation>
    <scope>IDENTIFICATION</scope>
    <source>
        <tissue evidence="2">Leaves</tissue>
    </source>
</reference>
<organism evidence="1 2">
    <name type="scientific">Juglans regia</name>
    <name type="common">English walnut</name>
    <dbReference type="NCBI Taxonomy" id="51240"/>
    <lineage>
        <taxon>Eukaryota</taxon>
        <taxon>Viridiplantae</taxon>
        <taxon>Streptophyta</taxon>
        <taxon>Embryophyta</taxon>
        <taxon>Tracheophyta</taxon>
        <taxon>Spermatophyta</taxon>
        <taxon>Magnoliopsida</taxon>
        <taxon>eudicotyledons</taxon>
        <taxon>Gunneridae</taxon>
        <taxon>Pentapetalae</taxon>
        <taxon>rosids</taxon>
        <taxon>fabids</taxon>
        <taxon>Fagales</taxon>
        <taxon>Juglandaceae</taxon>
        <taxon>Juglans</taxon>
    </lineage>
</organism>
<name>A0A6P9EF06_JUGRE</name>
<evidence type="ECO:0000313" key="1">
    <source>
        <dbReference type="Proteomes" id="UP000235220"/>
    </source>
</evidence>
<keyword evidence="1" id="KW-1185">Reference proteome</keyword>
<dbReference type="KEGG" id="jre:118345290"/>
<dbReference type="AlphaFoldDB" id="A0A6P9EF06"/>
<dbReference type="InParanoid" id="A0A6P9EF06"/>
<gene>
    <name evidence="2" type="primary">LOC118345290</name>
</gene>
<sequence length="242" mass="27901">MSRLQSRLNIACSVSIEEVGGKLWVMWAAGMHVSLVDVSKQHITVIMSDGDKNDELPWIIVGDFNAIRYDSERRGGNPRPVAVMDEFNEFIEFAGFMELRFEGNQFSWCNGHEGLVDGLGWIGLWTSDHAPILIQLEEVRSSYGFLAFKFHQMWVTHDSFLSCIATTWEDDIVDYGMARLARKLKRLKPILRVWNREVFGNIQNQIGHLKERLAMLESKLQGEFNEEDEQDYLAAKAKLDEW</sequence>
<dbReference type="InterPro" id="IPR036691">
    <property type="entry name" value="Endo/exonu/phosph_ase_sf"/>
</dbReference>
<dbReference type="Proteomes" id="UP000235220">
    <property type="component" value="Unplaced"/>
</dbReference>
<dbReference type="PANTHER" id="PTHR33710:SF64">
    <property type="entry name" value="ENDONUCLEASE_EXONUCLEASE_PHOSPHATASE DOMAIN-CONTAINING PROTEIN"/>
    <property type="match status" value="1"/>
</dbReference>
<dbReference type="RefSeq" id="XP_035542838.1">
    <property type="nucleotide sequence ID" value="XM_035686945.1"/>
</dbReference>
<evidence type="ECO:0000313" key="2">
    <source>
        <dbReference type="RefSeq" id="XP_035542838.1"/>
    </source>
</evidence>
<protein>
    <submittedName>
        <fullName evidence="2">Uncharacterized protein LOC118345290</fullName>
    </submittedName>
</protein>
<dbReference type="Gene3D" id="3.60.10.10">
    <property type="entry name" value="Endonuclease/exonuclease/phosphatase"/>
    <property type="match status" value="1"/>
</dbReference>
<dbReference type="GeneID" id="118345290"/>
<dbReference type="OrthoDB" id="1932741at2759"/>
<dbReference type="SUPFAM" id="SSF56219">
    <property type="entry name" value="DNase I-like"/>
    <property type="match status" value="1"/>
</dbReference>
<proteinExistence type="predicted"/>
<feature type="non-terminal residue" evidence="2">
    <location>
        <position position="242"/>
    </location>
</feature>